<protein>
    <recommendedName>
        <fullName evidence="5">Calponin-homology (CH) domain-containing protein</fullName>
    </recommendedName>
</protein>
<dbReference type="CDD" id="cd00009">
    <property type="entry name" value="AAA"/>
    <property type="match status" value="1"/>
</dbReference>
<feature type="compositionally biased region" description="Basic and acidic residues" evidence="4">
    <location>
        <begin position="1104"/>
        <end position="1119"/>
    </location>
</feature>
<dbReference type="InterPro" id="IPR027417">
    <property type="entry name" value="P-loop_NTPase"/>
</dbReference>
<feature type="compositionally biased region" description="Pro residues" evidence="4">
    <location>
        <begin position="644"/>
        <end position="654"/>
    </location>
</feature>
<keyword evidence="7" id="KW-1185">Reference proteome</keyword>
<evidence type="ECO:0000313" key="7">
    <source>
        <dbReference type="Proteomes" id="UP001195483"/>
    </source>
</evidence>
<feature type="region of interest" description="Disordered" evidence="4">
    <location>
        <begin position="1085"/>
        <end position="1263"/>
    </location>
</feature>
<feature type="compositionally biased region" description="Polar residues" evidence="4">
    <location>
        <begin position="132"/>
        <end position="162"/>
    </location>
</feature>
<name>A0AAE0VHT5_9BIVA</name>
<feature type="compositionally biased region" description="Low complexity" evidence="4">
    <location>
        <begin position="326"/>
        <end position="347"/>
    </location>
</feature>
<dbReference type="Pfam" id="PF00004">
    <property type="entry name" value="AAA"/>
    <property type="match status" value="1"/>
</dbReference>
<feature type="compositionally biased region" description="Polar residues" evidence="4">
    <location>
        <begin position="1237"/>
        <end position="1256"/>
    </location>
</feature>
<dbReference type="Pfam" id="PF25408">
    <property type="entry name" value="AAA_lid_NAV1"/>
    <property type="match status" value="1"/>
</dbReference>
<dbReference type="GO" id="GO:0022008">
    <property type="term" value="P:neurogenesis"/>
    <property type="evidence" value="ECO:0007669"/>
    <property type="project" value="InterPro"/>
</dbReference>
<dbReference type="InterPro" id="IPR057126">
    <property type="entry name" value="NAV1-like_ubiquitin-like"/>
</dbReference>
<dbReference type="SUPFAM" id="SSF47576">
    <property type="entry name" value="Calponin-homology domain, CH-domain"/>
    <property type="match status" value="1"/>
</dbReference>
<dbReference type="SUPFAM" id="SSF52540">
    <property type="entry name" value="P-loop containing nucleoside triphosphate hydrolases"/>
    <property type="match status" value="2"/>
</dbReference>
<comment type="similarity">
    <text evidence="1">Belongs to the Nav/unc-53 family.</text>
</comment>
<feature type="compositionally biased region" description="Low complexity" evidence="4">
    <location>
        <begin position="391"/>
        <end position="412"/>
    </location>
</feature>
<comment type="caution">
    <text evidence="6">The sequence shown here is derived from an EMBL/GenBank/DDBJ whole genome shotgun (WGS) entry which is preliminary data.</text>
</comment>
<organism evidence="6 7">
    <name type="scientific">Potamilus streckersoni</name>
    <dbReference type="NCBI Taxonomy" id="2493646"/>
    <lineage>
        <taxon>Eukaryota</taxon>
        <taxon>Metazoa</taxon>
        <taxon>Spiralia</taxon>
        <taxon>Lophotrochozoa</taxon>
        <taxon>Mollusca</taxon>
        <taxon>Bivalvia</taxon>
        <taxon>Autobranchia</taxon>
        <taxon>Heteroconchia</taxon>
        <taxon>Palaeoheterodonta</taxon>
        <taxon>Unionida</taxon>
        <taxon>Unionoidea</taxon>
        <taxon>Unionidae</taxon>
        <taxon>Ambleminae</taxon>
        <taxon>Lampsilini</taxon>
        <taxon>Potamilus</taxon>
    </lineage>
</organism>
<evidence type="ECO:0000256" key="1">
    <source>
        <dbReference type="ARBA" id="ARBA00006255"/>
    </source>
</evidence>
<dbReference type="Gene3D" id="3.40.50.300">
    <property type="entry name" value="P-loop containing nucleotide triphosphate hydrolases"/>
    <property type="match status" value="1"/>
</dbReference>
<feature type="region of interest" description="Disordered" evidence="4">
    <location>
        <begin position="2275"/>
        <end position="2304"/>
    </location>
</feature>
<evidence type="ECO:0000313" key="6">
    <source>
        <dbReference type="EMBL" id="KAK3577397.1"/>
    </source>
</evidence>
<dbReference type="FunFam" id="3.40.50.300:FF:000316">
    <property type="entry name" value="Putative neuron navigator 3"/>
    <property type="match status" value="1"/>
</dbReference>
<feature type="compositionally biased region" description="Low complexity" evidence="4">
    <location>
        <begin position="1446"/>
        <end position="1455"/>
    </location>
</feature>
<feature type="compositionally biased region" description="Polar residues" evidence="4">
    <location>
        <begin position="510"/>
        <end position="536"/>
    </location>
</feature>
<feature type="region of interest" description="Disordered" evidence="4">
    <location>
        <begin position="639"/>
        <end position="719"/>
    </location>
</feature>
<feature type="compositionally biased region" description="Low complexity" evidence="4">
    <location>
        <begin position="951"/>
        <end position="962"/>
    </location>
</feature>
<dbReference type="PANTHER" id="PTHR12784:SF28">
    <property type="entry name" value="PROTEIN SICKIE"/>
    <property type="match status" value="1"/>
</dbReference>
<feature type="compositionally biased region" description="Polar residues" evidence="4">
    <location>
        <begin position="2275"/>
        <end position="2294"/>
    </location>
</feature>
<feature type="region of interest" description="Disordered" evidence="4">
    <location>
        <begin position="943"/>
        <end position="993"/>
    </location>
</feature>
<feature type="compositionally biased region" description="Polar residues" evidence="4">
    <location>
        <begin position="450"/>
        <end position="463"/>
    </location>
</feature>
<dbReference type="InterPro" id="IPR001715">
    <property type="entry name" value="CH_dom"/>
</dbReference>
<feature type="compositionally biased region" description="Low complexity" evidence="4">
    <location>
        <begin position="1158"/>
        <end position="1183"/>
    </location>
</feature>
<feature type="compositionally biased region" description="Polar residues" evidence="4">
    <location>
        <begin position="69"/>
        <end position="95"/>
    </location>
</feature>
<dbReference type="GO" id="GO:0005524">
    <property type="term" value="F:ATP binding"/>
    <property type="evidence" value="ECO:0007669"/>
    <property type="project" value="InterPro"/>
</dbReference>
<feature type="compositionally biased region" description="Polar residues" evidence="4">
    <location>
        <begin position="1717"/>
        <end position="1730"/>
    </location>
</feature>
<reference evidence="6" key="1">
    <citation type="journal article" date="2021" name="Genome Biol. Evol.">
        <title>A High-Quality Reference Genome for a Parasitic Bivalve with Doubly Uniparental Inheritance (Bivalvia: Unionida).</title>
        <authorList>
            <person name="Smith C.H."/>
        </authorList>
    </citation>
    <scope>NUCLEOTIDE SEQUENCE</scope>
    <source>
        <strain evidence="6">CHS0354</strain>
    </source>
</reference>
<feature type="region of interest" description="Disordered" evidence="4">
    <location>
        <begin position="1395"/>
        <end position="1415"/>
    </location>
</feature>
<feature type="compositionally biased region" description="Polar residues" evidence="4">
    <location>
        <begin position="963"/>
        <end position="986"/>
    </location>
</feature>
<proteinExistence type="inferred from homology"/>
<evidence type="ECO:0000256" key="3">
    <source>
        <dbReference type="SAM" id="Coils"/>
    </source>
</evidence>
<feature type="compositionally biased region" description="Basic and acidic residues" evidence="4">
    <location>
        <begin position="57"/>
        <end position="67"/>
    </location>
</feature>
<dbReference type="Gene3D" id="1.10.418.10">
    <property type="entry name" value="Calponin-like domain"/>
    <property type="match status" value="1"/>
</dbReference>
<dbReference type="PROSITE" id="PS50021">
    <property type="entry name" value="CH"/>
    <property type="match status" value="1"/>
</dbReference>
<feature type="coiled-coil region" evidence="3">
    <location>
        <begin position="1526"/>
        <end position="1602"/>
    </location>
</feature>
<feature type="coiled-coil region" evidence="3">
    <location>
        <begin position="1790"/>
        <end position="1817"/>
    </location>
</feature>
<dbReference type="SMART" id="SM00382">
    <property type="entry name" value="AAA"/>
    <property type="match status" value="1"/>
</dbReference>
<dbReference type="InterPro" id="IPR039041">
    <property type="entry name" value="Nav/unc-53"/>
</dbReference>
<reference evidence="6" key="2">
    <citation type="journal article" date="2021" name="Genome Biol. Evol.">
        <title>Developing a high-quality reference genome for a parasitic bivalve with doubly uniparental inheritance (Bivalvia: Unionida).</title>
        <authorList>
            <person name="Smith C.H."/>
        </authorList>
    </citation>
    <scope>NUCLEOTIDE SEQUENCE</scope>
    <source>
        <strain evidence="6">CHS0354</strain>
        <tissue evidence="6">Mantle</tissue>
    </source>
</reference>
<evidence type="ECO:0000259" key="5">
    <source>
        <dbReference type="PROSITE" id="PS50021"/>
    </source>
</evidence>
<feature type="compositionally biased region" description="Low complexity" evidence="4">
    <location>
        <begin position="476"/>
        <end position="500"/>
    </location>
</feature>
<feature type="region of interest" description="Disordered" evidence="4">
    <location>
        <begin position="1606"/>
        <end position="1642"/>
    </location>
</feature>
<reference evidence="6" key="3">
    <citation type="submission" date="2023-05" db="EMBL/GenBank/DDBJ databases">
        <authorList>
            <person name="Smith C.H."/>
        </authorList>
    </citation>
    <scope>NUCLEOTIDE SEQUENCE</scope>
    <source>
        <strain evidence="6">CHS0354</strain>
        <tissue evidence="6">Mantle</tissue>
    </source>
</reference>
<feature type="compositionally biased region" description="Low complexity" evidence="4">
    <location>
        <begin position="184"/>
        <end position="220"/>
    </location>
</feature>
<evidence type="ECO:0000256" key="4">
    <source>
        <dbReference type="SAM" id="MobiDB-lite"/>
    </source>
</evidence>
<feature type="compositionally biased region" description="Basic and acidic residues" evidence="4">
    <location>
        <begin position="221"/>
        <end position="235"/>
    </location>
</feature>
<feature type="region of interest" description="Disordered" evidence="4">
    <location>
        <begin position="1430"/>
        <end position="1457"/>
    </location>
</feature>
<feature type="compositionally biased region" description="Polar residues" evidence="4">
    <location>
        <begin position="1187"/>
        <end position="1212"/>
    </location>
</feature>
<feature type="domain" description="Calponin-homology (CH)" evidence="5">
    <location>
        <begin position="1"/>
        <end position="47"/>
    </location>
</feature>
<accession>A0AAE0VHT5</accession>
<evidence type="ECO:0000256" key="2">
    <source>
        <dbReference type="ARBA" id="ARBA00023054"/>
    </source>
</evidence>
<feature type="compositionally biased region" description="Gly residues" evidence="4">
    <location>
        <begin position="119"/>
        <end position="129"/>
    </location>
</feature>
<dbReference type="InterPro" id="IPR003959">
    <property type="entry name" value="ATPase_AAA_core"/>
</dbReference>
<dbReference type="InterPro" id="IPR003593">
    <property type="entry name" value="AAA+_ATPase"/>
</dbReference>
<feature type="region of interest" description="Disordered" evidence="4">
    <location>
        <begin position="47"/>
        <end position="555"/>
    </location>
</feature>
<feature type="region of interest" description="Disordered" evidence="4">
    <location>
        <begin position="1700"/>
        <end position="1730"/>
    </location>
</feature>
<feature type="compositionally biased region" description="Polar residues" evidence="4">
    <location>
        <begin position="1400"/>
        <end position="1415"/>
    </location>
</feature>
<sequence length="2304" mass="248300">MVENINTCLTFLANLGVNVEGLNAKDIKDGNLKSILSLFFNLSRYKQQQKSQQQQQQHKDQHQRPHQGEATNTNQTNGDDVQSRLPSYKQQNSKCPINAHPGTSVKDSFNSTTSSSKSSGGGNTSGSGSKGRSQLNAQNNNLPSTTGADPEVTTSSRATSPACSGIPTPGGRGLTSRSQEKQQSRTAQSQSSSSSIPTPSKSSSPKSGSSSTSGSANKNSMLDKFKLFNSKDKGKSKGGSSKSLSKASSSASSASAPSTSSRSDTDSKSSTSLQSSSSTDPGASLSPQDGEPPKLPAKTKSSAFTGPKRENSGLTLPPEPTVRQGSPSPSFGVSSSATGSLSSTKKSLNAKSQKNDSKAAPVDAKSAVQSSSSTQSLTRPPKVGSLIPKTSLRASKSSSSSSLSSQGALGSGIPTPTSSIPKPATAKVSKPSKEEKMKAVSTATKEQDRNGNNMQPMQNQSIPMTKKSSKSMQGMAQQQQAQLISLQQQQQVAHLQQQQQHPPPVPPHRNNGNKAAQFTSCSDHSISQTRSQTPQEHLSKPQDGRSTFPKTRYTEIEYSDGKIERVGEGHLSKSSQAAMSQVMDLHGTTVPQKVSASHPPYHMVTTASQSVNVVKPTCSTAYNPVMKADGNTQTALTVLHRGNRPPPLPTTEPPPSRHKKLESPKEGKAHSDTNTNETATHFANSSSSGNNSASSSETEAAKTGTEEKSEPAEVSSPRLGVKALVPQTGRPANNVAIVQPRHGEKIETTFDTEVRTEMINKGNVSKDGKQGKETTFSEKKATFVDDSGETMDIQPMAPIMRAMPYGYYRSISSQSPNSKHYQTPVVTLPSGTYALATTAGSRLGMSRTVVDQGRFYSGPIKRAMSSGSGSVPFDTDYSSDYDTYDYISGYMSDGDILKRNNMDDMTSGYMSEGGASMYARRLQQRFREGMQAVKECMQKSSGLIDDDSFDDSSSISSGDISDTINEISTDEGNLTGGSSQSDTNPYASLKHGPRDLFRNLTNENLHGVLPGKRVPNLGTSAFMGTDYASDSGGGYGGSASGWRKYSLQNNRLLSSDPADYAYLYNGYDSMQWRNQDGSRQLRKLSNASQPEIHYRSASTNGDYAGEHVSDSNSLKRDSETNTDQSHLYEASLRKLHSMQSPRLQSGSSVGYGYRRPLSNVSTSSVGSNRSSGGSKGSSSVGTRLAMYSNTTSKLSSEHNSVSSPAGTTQNIAANKESGPDAYVSSSLERNKKGGNPVSKSSSSAQTDADMYKSNSLGRRKGIGVKGPLMKTAAGESGNICGSTIISNPHATFSKGDPRGQPNPYSSVNIPGISGSSSTGNYVSLEYVRGMGPAWLRTSGGNINNYGVHSPYGHLSDSETIDGLSAYASSIQAQIQQARALSGASARILAQQRGEYGQSGGLQRSNSMRSTQSDSVYASFQHCHTDDLAMTNSYSQLPSPPPPSSPTPSNSSHASSRFTFPMTTYNSSTAAAINPSLSQNMVRSNTSSSLPYGNMGLAKLNKEDEESLHGSSLSLVSSSSSVYSTAEEKQNHEIRKLKRDLEAAQEKVSTLTTQLSTNAHVVAAFEQSLSNMTSRLQHLTATAEQKDTELNDLRATIEALKRQSGLSIPDPMLNASVGRRHTTPGMVGKDLVQGGRPQFHTLPMPNEARITRQISSDSMSSINSMSSACSMTSQQSAATDGDLCKKKKKKGWLRSSFSKAFSGKKKNKNGSLSDVEPDTTSLRSTLSVPNSPLLQVHMQNGSGLIKGSHSSGALCEGDDTITVSELKKLLRDKDMKLTDIRLEALSSAHQLEQLRETMNKMKTEMGALKADNDRLQKLICSKGLNTSQNSLVQHSRSSSDSLERTASLTEQTSLDLLLHETNDREGRRVTITVYLGSNPDPIRTKKPPEVLIGSLSVSGKTKWDILDNINRKIFKEYVLRIDPVTNLGLSSESVFSYHIGEIVRTKDSEPPELLPIGYLVGDTMQIGICLKGTKQNSVDSLAFETLIPKSIIQRYISLLMEHRRIILCGPSGTGKTYLAQKLAEHLVLRSGKELTAGSVATFNVDHKSAKELRSYLANIADQCENTSAGELPSVIILDNLHHVSSLGEVFNGFLSVKYQKCPYIIGTMNQATCSTTNLQLHHNFRWVLCANHMEPVKGFLGRFLRRKLVEAEVMTSMRNNDLNNIIDWVPKVWMHINKLLETHSSSDVTIGPRLFLSCPMDIAASKLWFTDLWNYSIVPYMIEAVREGLQVYGRRAPWEDPSEWVRETYPWSLGKDEEQILLRIRPEDVGYDTVGIMSSDNSSPKIKNKGDTTTDSEGDPMVSDV</sequence>
<dbReference type="InterPro" id="IPR036872">
    <property type="entry name" value="CH_dom_sf"/>
</dbReference>
<dbReference type="PANTHER" id="PTHR12784">
    <property type="entry name" value="STEERIN"/>
    <property type="match status" value="1"/>
</dbReference>
<dbReference type="EMBL" id="JAEAOA010001910">
    <property type="protein sequence ID" value="KAK3577397.1"/>
    <property type="molecule type" value="Genomic_DNA"/>
</dbReference>
<feature type="compositionally biased region" description="Low complexity" evidence="4">
    <location>
        <begin position="47"/>
        <end position="56"/>
    </location>
</feature>
<feature type="compositionally biased region" description="Basic and acidic residues" evidence="4">
    <location>
        <begin position="661"/>
        <end position="671"/>
    </location>
</feature>
<keyword evidence="2 3" id="KW-0175">Coiled coil</keyword>
<dbReference type="InterPro" id="IPR057568">
    <property type="entry name" value="CortBP2_NAV1-like_AAA_lid"/>
</dbReference>
<gene>
    <name evidence="6" type="ORF">CHS0354_032244</name>
</gene>
<feature type="compositionally biased region" description="Low complexity" evidence="4">
    <location>
        <begin position="366"/>
        <end position="376"/>
    </location>
</feature>
<feature type="compositionally biased region" description="Polar residues" evidence="4">
    <location>
        <begin position="672"/>
        <end position="683"/>
    </location>
</feature>
<feature type="compositionally biased region" description="Low complexity" evidence="4">
    <location>
        <begin position="238"/>
        <end position="282"/>
    </location>
</feature>
<feature type="compositionally biased region" description="Low complexity" evidence="4">
    <location>
        <begin position="684"/>
        <end position="703"/>
    </location>
</feature>
<dbReference type="Proteomes" id="UP001195483">
    <property type="component" value="Unassembled WGS sequence"/>
</dbReference>
<feature type="compositionally biased region" description="Polar residues" evidence="4">
    <location>
        <begin position="1137"/>
        <end position="1148"/>
    </location>
</feature>
<dbReference type="Pfam" id="PF23092">
    <property type="entry name" value="Ubiquitin_6"/>
    <property type="match status" value="1"/>
</dbReference>
<dbReference type="GO" id="GO:0016887">
    <property type="term" value="F:ATP hydrolysis activity"/>
    <property type="evidence" value="ECO:0007669"/>
    <property type="project" value="InterPro"/>
</dbReference>